<gene>
    <name evidence="2" type="ORF">C8N25_11972</name>
</gene>
<dbReference type="Proteomes" id="UP000256405">
    <property type="component" value="Unassembled WGS sequence"/>
</dbReference>
<dbReference type="PANTHER" id="PTHR46401:SF2">
    <property type="entry name" value="GLYCOSYLTRANSFERASE WBBK-RELATED"/>
    <property type="match status" value="1"/>
</dbReference>
<name>A0A3E0DK26_9BACT</name>
<sequence>MVSYLVLCTVMKKRVLIITYYWPPSGGSGVQRWLKFAKYLPEAGWEPVIFTPENPDFDLKDTSLEGEISTDLEVMKFPIWEPYQLLDRIRGKKESHPGRVMEQKEHGYIEKAAIWLRANLTVPDPRVFWVKPSVKFLTELVEKGQFHAIITTGPPHSMHLIGRDLKRKTNIFWLADFRDPWSQWEFLDKLPMQNRVREKHRKMEQEVLSEADLVTTISPTFQLDLERLSNRKINLITNGFDDSDIPQGFSVGEKKAGSLHLVYSGIIDSIRNPMPLLKAMREEFSKEKGEVKFTFVGRVSDHVREEIASDSWLSEHVNFAGYVSHQEVFEFYKNADALALILTNTKNAKGNIPGKLFEYMATTLPILALGDPEGDSAKILEESGAGKVLAHSAHVAIQVGLRKLFERSGEAEPATGIEQYCRKNLSFQLANLLDEHSLS</sequence>
<reference evidence="2 3" key="1">
    <citation type="submission" date="2018-08" db="EMBL/GenBank/DDBJ databases">
        <title>Genomic Encyclopedia of Archaeal and Bacterial Type Strains, Phase II (KMG-II): from individual species to whole genera.</title>
        <authorList>
            <person name="Goeker M."/>
        </authorList>
    </citation>
    <scope>NUCLEOTIDE SEQUENCE [LARGE SCALE GENOMIC DNA]</scope>
    <source>
        <strain evidence="2 3">DSM 15986</strain>
    </source>
</reference>
<keyword evidence="3" id="KW-1185">Reference proteome</keyword>
<proteinExistence type="predicted"/>
<comment type="caution">
    <text evidence="2">The sequence shown here is derived from an EMBL/GenBank/DDBJ whole genome shotgun (WGS) entry which is preliminary data.</text>
</comment>
<dbReference type="PANTHER" id="PTHR46401">
    <property type="entry name" value="GLYCOSYLTRANSFERASE WBBK-RELATED"/>
    <property type="match status" value="1"/>
</dbReference>
<dbReference type="AlphaFoldDB" id="A0A3E0DK26"/>
<dbReference type="Pfam" id="PF13692">
    <property type="entry name" value="Glyco_trans_1_4"/>
    <property type="match status" value="1"/>
</dbReference>
<dbReference type="EMBL" id="QUNF01000019">
    <property type="protein sequence ID" value="REG83108.1"/>
    <property type="molecule type" value="Genomic_DNA"/>
</dbReference>
<dbReference type="GO" id="GO:0016757">
    <property type="term" value="F:glycosyltransferase activity"/>
    <property type="evidence" value="ECO:0007669"/>
    <property type="project" value="TreeGrafter"/>
</dbReference>
<dbReference type="GO" id="GO:0009103">
    <property type="term" value="P:lipopolysaccharide biosynthetic process"/>
    <property type="evidence" value="ECO:0007669"/>
    <property type="project" value="TreeGrafter"/>
</dbReference>
<dbReference type="SUPFAM" id="SSF53756">
    <property type="entry name" value="UDP-Glycosyltransferase/glycogen phosphorylase"/>
    <property type="match status" value="1"/>
</dbReference>
<keyword evidence="1 2" id="KW-0808">Transferase</keyword>
<evidence type="ECO:0000256" key="1">
    <source>
        <dbReference type="ARBA" id="ARBA00022679"/>
    </source>
</evidence>
<evidence type="ECO:0000313" key="2">
    <source>
        <dbReference type="EMBL" id="REG83108.1"/>
    </source>
</evidence>
<dbReference type="Gene3D" id="3.40.50.2000">
    <property type="entry name" value="Glycogen Phosphorylase B"/>
    <property type="match status" value="2"/>
</dbReference>
<accession>A0A3E0DK26</accession>
<protein>
    <submittedName>
        <fullName evidence="2">Glycosyltransferase involved in cell wall biosynthesis</fullName>
    </submittedName>
</protein>
<dbReference type="CDD" id="cd03794">
    <property type="entry name" value="GT4_WbuB-like"/>
    <property type="match status" value="1"/>
</dbReference>
<evidence type="ECO:0000313" key="3">
    <source>
        <dbReference type="Proteomes" id="UP000256405"/>
    </source>
</evidence>
<organism evidence="2 3">
    <name type="scientific">Algoriphagus antarcticus</name>
    <dbReference type="NCBI Taxonomy" id="238540"/>
    <lineage>
        <taxon>Bacteria</taxon>
        <taxon>Pseudomonadati</taxon>
        <taxon>Bacteroidota</taxon>
        <taxon>Cytophagia</taxon>
        <taxon>Cytophagales</taxon>
        <taxon>Cyclobacteriaceae</taxon>
        <taxon>Algoriphagus</taxon>
    </lineage>
</organism>